<evidence type="ECO:0000313" key="1">
    <source>
        <dbReference type="EMBL" id="MFL0252804.1"/>
    </source>
</evidence>
<evidence type="ECO:0008006" key="3">
    <source>
        <dbReference type="Google" id="ProtNLM"/>
    </source>
</evidence>
<sequence>MMPLFPLEGEPFPIEIWEGMPDDEGSEMVAKVIYDKGTKWNTYIEVTYKLPRRLKGVTTL</sequence>
<dbReference type="Proteomes" id="UP001623592">
    <property type="component" value="Unassembled WGS sequence"/>
</dbReference>
<comment type="caution">
    <text evidence="1">The sequence shown here is derived from an EMBL/GenBank/DDBJ whole genome shotgun (WGS) entry which is preliminary data.</text>
</comment>
<proteinExistence type="predicted"/>
<reference evidence="1 2" key="1">
    <citation type="submission" date="2024-11" db="EMBL/GenBank/DDBJ databases">
        <authorList>
            <person name="Heng Y.C."/>
            <person name="Lim A.C.H."/>
            <person name="Lee J.K.Y."/>
            <person name="Kittelmann S."/>
        </authorList>
    </citation>
    <scope>NUCLEOTIDE SEQUENCE [LARGE SCALE GENOMIC DNA]</scope>
    <source>
        <strain evidence="1 2">WILCCON 0114</strain>
    </source>
</reference>
<name>A0ABW8TJT7_9CLOT</name>
<dbReference type="EMBL" id="JBJIAA010000021">
    <property type="protein sequence ID" value="MFL0252804.1"/>
    <property type="molecule type" value="Genomic_DNA"/>
</dbReference>
<gene>
    <name evidence="1" type="ORF">ACJDT4_20555</name>
</gene>
<accession>A0ABW8TJT7</accession>
<protein>
    <recommendedName>
        <fullName evidence="3">DUF4139 domain-containing protein</fullName>
    </recommendedName>
</protein>
<organism evidence="1 2">
    <name type="scientific">Clostridium neuense</name>
    <dbReference type="NCBI Taxonomy" id="1728934"/>
    <lineage>
        <taxon>Bacteria</taxon>
        <taxon>Bacillati</taxon>
        <taxon>Bacillota</taxon>
        <taxon>Clostridia</taxon>
        <taxon>Eubacteriales</taxon>
        <taxon>Clostridiaceae</taxon>
        <taxon>Clostridium</taxon>
    </lineage>
</organism>
<keyword evidence="2" id="KW-1185">Reference proteome</keyword>
<evidence type="ECO:0000313" key="2">
    <source>
        <dbReference type="Proteomes" id="UP001623592"/>
    </source>
</evidence>